<dbReference type="InterPro" id="IPR013783">
    <property type="entry name" value="Ig-like_fold"/>
</dbReference>
<gene>
    <name evidence="6" type="ORF">AOZ06_51935</name>
</gene>
<dbReference type="GO" id="GO:0005576">
    <property type="term" value="C:extracellular region"/>
    <property type="evidence" value="ECO:0007669"/>
    <property type="project" value="UniProtKB-SubCell"/>
</dbReference>
<evidence type="ECO:0000256" key="1">
    <source>
        <dbReference type="ARBA" id="ARBA00004613"/>
    </source>
</evidence>
<feature type="chain" id="PRO_5006011782" description="SD-repeat containing protein B domain-containing protein" evidence="4">
    <location>
        <begin position="32"/>
        <end position="256"/>
    </location>
</feature>
<keyword evidence="2" id="KW-0964">Secreted</keyword>
<comment type="subcellular location">
    <subcellularLocation>
        <location evidence="1">Secreted</location>
    </subcellularLocation>
</comment>
<organism evidence="6 7">
    <name type="scientific">Kibdelosporangium phytohabitans</name>
    <dbReference type="NCBI Taxonomy" id="860235"/>
    <lineage>
        <taxon>Bacteria</taxon>
        <taxon>Bacillati</taxon>
        <taxon>Actinomycetota</taxon>
        <taxon>Actinomycetes</taxon>
        <taxon>Pseudonocardiales</taxon>
        <taxon>Pseudonocardiaceae</taxon>
        <taxon>Kibdelosporangium</taxon>
    </lineage>
</organism>
<dbReference type="Gene3D" id="2.60.40.10">
    <property type="entry name" value="Immunoglobulins"/>
    <property type="match status" value="1"/>
</dbReference>
<dbReference type="Proteomes" id="UP000063699">
    <property type="component" value="Chromosome"/>
</dbReference>
<dbReference type="AlphaFoldDB" id="A0A0N7F5H7"/>
<dbReference type="EMBL" id="CP012752">
    <property type="protein sequence ID" value="ALG14263.1"/>
    <property type="molecule type" value="Genomic_DNA"/>
</dbReference>
<evidence type="ECO:0000313" key="7">
    <source>
        <dbReference type="Proteomes" id="UP000063699"/>
    </source>
</evidence>
<dbReference type="OrthoDB" id="3694469at2"/>
<accession>A0A0N7F5H7</accession>
<keyword evidence="3 4" id="KW-0732">Signal</keyword>
<feature type="signal peptide" evidence="4">
    <location>
        <begin position="1"/>
        <end position="31"/>
    </location>
</feature>
<keyword evidence="7" id="KW-1185">Reference proteome</keyword>
<evidence type="ECO:0000313" key="6">
    <source>
        <dbReference type="EMBL" id="ALG14263.1"/>
    </source>
</evidence>
<dbReference type="InterPro" id="IPR033764">
    <property type="entry name" value="Sdr_B"/>
</dbReference>
<evidence type="ECO:0000259" key="5">
    <source>
        <dbReference type="Pfam" id="PF17210"/>
    </source>
</evidence>
<dbReference type="KEGG" id="kphy:AOZ06_51935"/>
<sequence length="256" mass="26394">MSKFTRVRGVAAIAALSAAAVLPVASTTASAASDQPNVHVQATRFDKYVYAPGDSAVVVFTLRNIGPVDAKNVKIVSGGSGDSSELDVTDWGGVGHLDEGITITAGQTVPAKLRGTVPEGSFTAGNVAFSGGFSASNGESDDTNNYANARASVPGGKGTLTGLSYVDGNQNGRKDPGEGLANVRVTVVGLYDIELVTSATTDANGEFVIPDLPAGVYETRVRTPEGWWLKYGDPVSNAGVRAGERSTVVYEAEPRI</sequence>
<dbReference type="RefSeq" id="WP_054296133.1">
    <property type="nucleotide sequence ID" value="NZ_CP012752.1"/>
</dbReference>
<dbReference type="Pfam" id="PF17210">
    <property type="entry name" value="SdrD_B"/>
    <property type="match status" value="1"/>
</dbReference>
<evidence type="ECO:0000256" key="3">
    <source>
        <dbReference type="ARBA" id="ARBA00022729"/>
    </source>
</evidence>
<proteinExistence type="predicted"/>
<protein>
    <recommendedName>
        <fullName evidence="5">SD-repeat containing protein B domain-containing protein</fullName>
    </recommendedName>
</protein>
<feature type="domain" description="SD-repeat containing protein B" evidence="5">
    <location>
        <begin position="164"/>
        <end position="228"/>
    </location>
</feature>
<evidence type="ECO:0000256" key="4">
    <source>
        <dbReference type="SAM" id="SignalP"/>
    </source>
</evidence>
<dbReference type="GO" id="GO:0005975">
    <property type="term" value="P:carbohydrate metabolic process"/>
    <property type="evidence" value="ECO:0007669"/>
    <property type="project" value="UniProtKB-ARBA"/>
</dbReference>
<evidence type="ECO:0000256" key="2">
    <source>
        <dbReference type="ARBA" id="ARBA00022525"/>
    </source>
</evidence>
<dbReference type="SUPFAM" id="SSF117074">
    <property type="entry name" value="Hypothetical protein PA1324"/>
    <property type="match status" value="1"/>
</dbReference>
<reference evidence="6 7" key="1">
    <citation type="submission" date="2015-07" db="EMBL/GenBank/DDBJ databases">
        <title>Genome sequencing of Kibdelosporangium phytohabitans.</title>
        <authorList>
            <person name="Qin S."/>
            <person name="Xing K."/>
        </authorList>
    </citation>
    <scope>NUCLEOTIDE SEQUENCE [LARGE SCALE GENOMIC DNA]</scope>
    <source>
        <strain evidence="6 7">KLBMP1111</strain>
    </source>
</reference>
<name>A0A0N7F5H7_9PSEU</name>